<dbReference type="InterPro" id="IPR038717">
    <property type="entry name" value="Tc1-like_DDE_dom"/>
</dbReference>
<dbReference type="EMBL" id="CP000393">
    <property type="protein sequence ID" value="ABG53266.1"/>
    <property type="molecule type" value="Genomic_DNA"/>
</dbReference>
<dbReference type="PANTHER" id="PTHR46564">
    <property type="entry name" value="TRANSPOSASE"/>
    <property type="match status" value="1"/>
</dbReference>
<dbReference type="eggNOG" id="COG3335">
    <property type="taxonomic scope" value="Bacteria"/>
</dbReference>
<reference evidence="2" key="1">
    <citation type="submission" date="2006-06" db="EMBL/GenBank/DDBJ databases">
        <title>Complete sequence of Trichodesmium erythraeum IMS101.</title>
        <authorList>
            <consortium name="US DOE Joint Genome Institute"/>
            <person name="Copeland A."/>
            <person name="Lucas S."/>
            <person name="Lapidus A."/>
            <person name="Barry K."/>
            <person name="Detter J.C."/>
            <person name="Glavina del Rio T."/>
            <person name="Hammon N."/>
            <person name="Israni S."/>
            <person name="Dalin E."/>
            <person name="Tice H."/>
            <person name="Pitluck S."/>
            <person name="Kiss H."/>
            <person name="Munk A.C."/>
            <person name="Brettin T."/>
            <person name="Bruce D."/>
            <person name="Han C."/>
            <person name="Tapia R."/>
            <person name="Gilna P."/>
            <person name="Schmutz J."/>
            <person name="Larimer F."/>
            <person name="Land M."/>
            <person name="Hauser L."/>
            <person name="Kyrpides N."/>
            <person name="Kim E."/>
            <person name="Richardson P."/>
        </authorList>
    </citation>
    <scope>NUCLEOTIDE SEQUENCE [LARGE SCALE GENOMIC DNA]</scope>
    <source>
        <strain evidence="2">IMS101</strain>
    </source>
</reference>
<gene>
    <name evidence="2" type="ordered locus">Tery_4269</name>
</gene>
<evidence type="ECO:0000313" key="2">
    <source>
        <dbReference type="EMBL" id="ABG53266.1"/>
    </source>
</evidence>
<evidence type="ECO:0000259" key="1">
    <source>
        <dbReference type="Pfam" id="PF13358"/>
    </source>
</evidence>
<protein>
    <submittedName>
        <fullName evidence="2">Putative transposase gene of IS630 family insertion sequence ISY100h</fullName>
    </submittedName>
</protein>
<dbReference type="OrthoDB" id="427021at2"/>
<dbReference type="RefSeq" id="WP_011613595.1">
    <property type="nucleotide sequence ID" value="NC_008312.1"/>
</dbReference>
<dbReference type="InterPro" id="IPR036397">
    <property type="entry name" value="RNaseH_sf"/>
</dbReference>
<dbReference type="AlphaFoldDB" id="Q10WV8"/>
<proteinExistence type="predicted"/>
<dbReference type="PANTHER" id="PTHR46564:SF1">
    <property type="entry name" value="TRANSPOSASE"/>
    <property type="match status" value="1"/>
</dbReference>
<name>Q10WV8_TRIEI</name>
<dbReference type="GO" id="GO:0003676">
    <property type="term" value="F:nucleic acid binding"/>
    <property type="evidence" value="ECO:0007669"/>
    <property type="project" value="InterPro"/>
</dbReference>
<dbReference type="Pfam" id="PF13358">
    <property type="entry name" value="DDE_3"/>
    <property type="match status" value="1"/>
</dbReference>
<feature type="domain" description="Tc1-like transposase DDE" evidence="1">
    <location>
        <begin position="18"/>
        <end position="73"/>
    </location>
</feature>
<sequence length="89" mass="9964">MPCVLIIGLSIIPIPELNPHSLLIMDNAPFHQKKEIRALAALDGHSVLFLGPYSPDFNKIEEDLAILKKQRIYAPPETTLDDIVRLYGT</sequence>
<accession>Q10WV8</accession>
<dbReference type="HOGENOM" id="CLU_056788_14_4_3"/>
<dbReference type="STRING" id="203124.Tery_4269"/>
<dbReference type="Gene3D" id="3.30.420.10">
    <property type="entry name" value="Ribonuclease H-like superfamily/Ribonuclease H"/>
    <property type="match status" value="1"/>
</dbReference>
<organism evidence="2">
    <name type="scientific">Trichodesmium erythraeum (strain IMS101)</name>
    <dbReference type="NCBI Taxonomy" id="203124"/>
    <lineage>
        <taxon>Bacteria</taxon>
        <taxon>Bacillati</taxon>
        <taxon>Cyanobacteriota</taxon>
        <taxon>Cyanophyceae</taxon>
        <taxon>Oscillatoriophycideae</taxon>
        <taxon>Oscillatoriales</taxon>
        <taxon>Microcoleaceae</taxon>
        <taxon>Trichodesmium</taxon>
    </lineage>
</organism>
<dbReference type="KEGG" id="ter:Tery_4269"/>